<feature type="region of interest" description="Disordered" evidence="9">
    <location>
        <begin position="1"/>
        <end position="132"/>
    </location>
</feature>
<dbReference type="InterPro" id="IPR019775">
    <property type="entry name" value="WD40_repeat_CS"/>
</dbReference>
<feature type="repeat" description="WD" evidence="8">
    <location>
        <begin position="429"/>
        <end position="465"/>
    </location>
</feature>
<keyword evidence="5" id="KW-0677">Repeat</keyword>
<feature type="compositionally biased region" description="Basic and acidic residues" evidence="9">
    <location>
        <begin position="34"/>
        <end position="44"/>
    </location>
</feature>
<evidence type="ECO:0000256" key="2">
    <source>
        <dbReference type="ARBA" id="ARBA00005434"/>
    </source>
</evidence>
<dbReference type="RefSeq" id="XP_006815518.1">
    <property type="nucleotide sequence ID" value="XM_006815455.1"/>
</dbReference>
<dbReference type="GeneID" id="100374871"/>
<dbReference type="SUPFAM" id="SSF50978">
    <property type="entry name" value="WD40 repeat-like"/>
    <property type="match status" value="1"/>
</dbReference>
<dbReference type="PANTHER" id="PTHR14773:SF0">
    <property type="entry name" value="WD REPEAT-CONTAINING PROTEIN 76"/>
    <property type="match status" value="1"/>
</dbReference>
<feature type="compositionally biased region" description="Basic and acidic residues" evidence="9">
    <location>
        <begin position="898"/>
        <end position="914"/>
    </location>
</feature>
<accession>A0ABM0M677</accession>
<evidence type="ECO:0000256" key="9">
    <source>
        <dbReference type="SAM" id="MobiDB-lite"/>
    </source>
</evidence>
<evidence type="ECO:0000313" key="10">
    <source>
        <dbReference type="Proteomes" id="UP000694865"/>
    </source>
</evidence>
<evidence type="ECO:0000256" key="8">
    <source>
        <dbReference type="PROSITE-ProRule" id="PRU00221"/>
    </source>
</evidence>
<evidence type="ECO:0000256" key="5">
    <source>
        <dbReference type="ARBA" id="ARBA00022737"/>
    </source>
</evidence>
<name>A0ABM0M677_SACKO</name>
<dbReference type="Pfam" id="PF00400">
    <property type="entry name" value="WD40"/>
    <property type="match status" value="2"/>
</dbReference>
<protein>
    <recommendedName>
        <fullName evidence="3">WD repeat-containing protein 76</fullName>
    </recommendedName>
</protein>
<dbReference type="PROSITE" id="PS00678">
    <property type="entry name" value="WD_REPEATS_1"/>
    <property type="match status" value="1"/>
</dbReference>
<dbReference type="Gene3D" id="2.130.10.10">
    <property type="entry name" value="YVTN repeat-like/Quinoprotein amine dehydrogenase"/>
    <property type="match status" value="2"/>
</dbReference>
<evidence type="ECO:0000256" key="4">
    <source>
        <dbReference type="ARBA" id="ARBA00022574"/>
    </source>
</evidence>
<evidence type="ECO:0000256" key="1">
    <source>
        <dbReference type="ARBA" id="ARBA00002530"/>
    </source>
</evidence>
<gene>
    <name evidence="11" type="primary">LOC100374871</name>
</gene>
<feature type="compositionally biased region" description="Polar residues" evidence="9">
    <location>
        <begin position="92"/>
        <end position="107"/>
    </location>
</feature>
<dbReference type="InterPro" id="IPR015943">
    <property type="entry name" value="WD40/YVTN_repeat-like_dom_sf"/>
</dbReference>
<keyword evidence="6" id="KW-0227">DNA damage</keyword>
<dbReference type="InterPro" id="IPR050853">
    <property type="entry name" value="WD_repeat_DNA-damage-binding"/>
</dbReference>
<dbReference type="Proteomes" id="UP000694865">
    <property type="component" value="Unplaced"/>
</dbReference>
<sequence>MIGSKQIKRKRDSLGNSPTVIIKRLKMSSPSVEPVRKSSDDKISPKKPILVLKPLNNTDEFSIRRSKRQALQKEKDEYFSVKPIHSGAMVSPDSSGSHENTSELSHPQSDDRLSESSSDDSESDSDGKQGEMSAYERNRLMNIEANTKFFASLGIFKARDALSHSMGSAKKKKPSQYGLKTKVHEKSPLPPPRTPSLRLRGLNPSGDPVPDTPSRQTELREHREYVRKAQGPLPLTATNIEEDEAAALSQVVKNVCQNKISKKPSISKDFERFLADLSRMSITEKHVAKVVPSRIFSVAVHPSESKTLLFAGDKTGHVGLWEVDGQSKQNGVFTFEPHSRPVTCLQLPRQHSHKLYSCSYDGTVRCGDFEKSVFDEVCSSTVGLDVWYSHFDFLSPSGDVLVLAHNENNEGSIAVVDTRTAKKTAENFYRAHDKSIKTVSVHPVMDSYIATSSRDCSVAVWDIRNMKAGGKINKRLASTEHSKTVSAAYFSPLTGGKIVTTSYDDRIRSDISKRSQPRIDVAINEQSEEVCRKLLKTAYLMAVNGQPLTTFKTLVMVQKANGVKLIQGTDSSRAAREFVHVIANAIRDKVAILLCNTTCFSILSDGSVARKTGSEKELVLVRLVKSGIPVYVTVSLQDIGEYGDPNAENIKLSLDDIFKNKVIIPADIYIQKQISATADGASVNTGVILDIIAKLSLKFEEGEMFVFEAIPALEAMKSELADLRKEEESPISTVGIELVNAKMTCLLPKPSHGKRNPENREYITTKYDASKLKVEWKNLKRTVKYYYQGVKASDLWERILQLLVEIVLSIGLSNSTVEAGFSFLTAMLSDRRLSMNHQTMDDLLVIKANNVVWSEKERLDIIDSALHKYMQKRRKLLTDDDSSILDLGNSCKKRKLDEPEVNDKDCDDDHHQSEDSSSDSDDTLSIPEPIFTGYLMFTCNQIFAGYLMFNCNQIFTGNLMFTCNQIFTGYLMFTCDQIFIGNLKYNNCNWIFTGDLKHNNQTGRWLTPFRAVWHPSREDAIIIGALSRPRKIQIYNDWSHNIHNFLDEDHLCSVCCINAFHPTRNLLVGGNASGRLYVFMEEN</sequence>
<evidence type="ECO:0000256" key="3">
    <source>
        <dbReference type="ARBA" id="ARBA00021234"/>
    </source>
</evidence>
<dbReference type="SMART" id="SM00320">
    <property type="entry name" value="WD40"/>
    <property type="match status" value="3"/>
</dbReference>
<keyword evidence="7" id="KW-0238">DNA-binding</keyword>
<dbReference type="SUPFAM" id="SSF53098">
    <property type="entry name" value="Ribonuclease H-like"/>
    <property type="match status" value="1"/>
</dbReference>
<dbReference type="InterPro" id="IPR001680">
    <property type="entry name" value="WD40_rpt"/>
</dbReference>
<dbReference type="PANTHER" id="PTHR14773">
    <property type="entry name" value="WD REPEAT-CONTAINING PROTEIN 76"/>
    <property type="match status" value="1"/>
</dbReference>
<keyword evidence="4 8" id="KW-0853">WD repeat</keyword>
<evidence type="ECO:0000313" key="11">
    <source>
        <dbReference type="RefSeq" id="XP_006815518.1"/>
    </source>
</evidence>
<comment type="similarity">
    <text evidence="2">Belongs to the WD repeat DDB2/WDR76 family.</text>
</comment>
<feature type="region of interest" description="Disordered" evidence="9">
    <location>
        <begin position="164"/>
        <end position="220"/>
    </location>
</feature>
<dbReference type="InterPro" id="IPR012337">
    <property type="entry name" value="RNaseH-like_sf"/>
</dbReference>
<evidence type="ECO:0000256" key="6">
    <source>
        <dbReference type="ARBA" id="ARBA00022763"/>
    </source>
</evidence>
<feature type="compositionally biased region" description="Basic residues" evidence="9">
    <location>
        <begin position="1"/>
        <end position="11"/>
    </location>
</feature>
<dbReference type="PROSITE" id="PS50294">
    <property type="entry name" value="WD_REPEATS_REGION"/>
    <property type="match status" value="1"/>
</dbReference>
<keyword evidence="10" id="KW-1185">Reference proteome</keyword>
<proteinExistence type="inferred from homology"/>
<reference evidence="11" key="1">
    <citation type="submission" date="2025-08" db="UniProtKB">
        <authorList>
            <consortium name="RefSeq"/>
        </authorList>
    </citation>
    <scope>IDENTIFICATION</scope>
    <source>
        <tissue evidence="11">Testes</tissue>
    </source>
</reference>
<dbReference type="InterPro" id="IPR036322">
    <property type="entry name" value="WD40_repeat_dom_sf"/>
</dbReference>
<evidence type="ECO:0000256" key="7">
    <source>
        <dbReference type="ARBA" id="ARBA00023125"/>
    </source>
</evidence>
<feature type="region of interest" description="Disordered" evidence="9">
    <location>
        <begin position="898"/>
        <end position="924"/>
    </location>
</feature>
<organism evidence="10 11">
    <name type="scientific">Saccoglossus kowalevskii</name>
    <name type="common">Acorn worm</name>
    <dbReference type="NCBI Taxonomy" id="10224"/>
    <lineage>
        <taxon>Eukaryota</taxon>
        <taxon>Metazoa</taxon>
        <taxon>Hemichordata</taxon>
        <taxon>Enteropneusta</taxon>
        <taxon>Harrimaniidae</taxon>
        <taxon>Saccoglossus</taxon>
    </lineage>
</organism>
<comment type="function">
    <text evidence="1">Specifically binds 5-hydroxymethylcytosine (5hmC), suggesting that it acts as a specific reader of 5hmC.</text>
</comment>
<dbReference type="PROSITE" id="PS50082">
    <property type="entry name" value="WD_REPEATS_2"/>
    <property type="match status" value="1"/>
</dbReference>